<evidence type="ECO:0000313" key="1">
    <source>
        <dbReference type="EMBL" id="CAB4141516.1"/>
    </source>
</evidence>
<sequence length="109" mass="11994">MKIQRYDAYETIASGPDYVPAKDGDVCKSEDVAQLEASHAAVCAHMMRLFYALLSFTNPQPDDDAAEVMAEAKQAVELYINDPSMCVTVELPDDYETESITPTTNGEQP</sequence>
<accession>A0A6J5M904</accession>
<proteinExistence type="predicted"/>
<organism evidence="1">
    <name type="scientific">uncultured Caudovirales phage</name>
    <dbReference type="NCBI Taxonomy" id="2100421"/>
    <lineage>
        <taxon>Viruses</taxon>
        <taxon>Duplodnaviria</taxon>
        <taxon>Heunggongvirae</taxon>
        <taxon>Uroviricota</taxon>
        <taxon>Caudoviricetes</taxon>
        <taxon>Peduoviridae</taxon>
        <taxon>Maltschvirus</taxon>
        <taxon>Maltschvirus maltsch</taxon>
    </lineage>
</organism>
<gene>
    <name evidence="1" type="ORF">UFOVP418_54</name>
</gene>
<name>A0A6J5M904_9CAUD</name>
<protein>
    <submittedName>
        <fullName evidence="1">Uncharacterized protein</fullName>
    </submittedName>
</protein>
<reference evidence="1" key="1">
    <citation type="submission" date="2020-04" db="EMBL/GenBank/DDBJ databases">
        <authorList>
            <person name="Chiriac C."/>
            <person name="Salcher M."/>
            <person name="Ghai R."/>
            <person name="Kavagutti S V."/>
        </authorList>
    </citation>
    <scope>NUCLEOTIDE SEQUENCE</scope>
</reference>
<dbReference type="EMBL" id="LR796391">
    <property type="protein sequence ID" value="CAB4141516.1"/>
    <property type="molecule type" value="Genomic_DNA"/>
</dbReference>